<gene>
    <name evidence="3" type="ORF">NG653_02670</name>
</gene>
<dbReference type="InterPro" id="IPR000182">
    <property type="entry name" value="GNAT_dom"/>
</dbReference>
<dbReference type="Proteomes" id="UP001206312">
    <property type="component" value="Unassembled WGS sequence"/>
</dbReference>
<protein>
    <submittedName>
        <fullName evidence="3">GNAT family N-acetyltransferase</fullName>
    </submittedName>
</protein>
<comment type="caution">
    <text evidence="3">The sequence shown here is derived from an EMBL/GenBank/DDBJ whole genome shotgun (WGS) entry which is preliminary data.</text>
</comment>
<accession>A0ABT1AUZ0</accession>
<dbReference type="CDD" id="cd04301">
    <property type="entry name" value="NAT_SF"/>
    <property type="match status" value="1"/>
</dbReference>
<evidence type="ECO:0000313" key="4">
    <source>
        <dbReference type="Proteomes" id="UP001206312"/>
    </source>
</evidence>
<evidence type="ECO:0000256" key="1">
    <source>
        <dbReference type="ARBA" id="ARBA00022679"/>
    </source>
</evidence>
<dbReference type="Pfam" id="PF00583">
    <property type="entry name" value="Acetyltransf_1"/>
    <property type="match status" value="1"/>
</dbReference>
<name>A0ABT1AUZ0_9FLAO</name>
<dbReference type="PANTHER" id="PTHR13947">
    <property type="entry name" value="GNAT FAMILY N-ACETYLTRANSFERASE"/>
    <property type="match status" value="1"/>
</dbReference>
<keyword evidence="4" id="KW-1185">Reference proteome</keyword>
<dbReference type="EMBL" id="JAMXIB010000001">
    <property type="protein sequence ID" value="MCO5723744.1"/>
    <property type="molecule type" value="Genomic_DNA"/>
</dbReference>
<dbReference type="InterPro" id="IPR016181">
    <property type="entry name" value="Acyl_CoA_acyltransferase"/>
</dbReference>
<reference evidence="3 4" key="1">
    <citation type="submission" date="2022-06" db="EMBL/GenBank/DDBJ databases">
        <authorList>
            <person name="Xuan X."/>
        </authorList>
    </citation>
    <scope>NUCLEOTIDE SEQUENCE [LARGE SCALE GENOMIC DNA]</scope>
    <source>
        <strain evidence="3 4">2V75</strain>
    </source>
</reference>
<feature type="domain" description="N-acetyltransferase" evidence="2">
    <location>
        <begin position="6"/>
        <end position="164"/>
    </location>
</feature>
<keyword evidence="1" id="KW-0808">Transferase</keyword>
<dbReference type="PROSITE" id="PS51186">
    <property type="entry name" value="GNAT"/>
    <property type="match status" value="1"/>
</dbReference>
<proteinExistence type="predicted"/>
<dbReference type="RefSeq" id="WP_252740111.1">
    <property type="nucleotide sequence ID" value="NZ_JAMXIB010000001.1"/>
</dbReference>
<dbReference type="PANTHER" id="PTHR13947:SF37">
    <property type="entry name" value="LD18367P"/>
    <property type="match status" value="1"/>
</dbReference>
<dbReference type="Gene3D" id="3.40.630.30">
    <property type="match status" value="1"/>
</dbReference>
<sequence length="164" mass="18354">MNPDGLLIRPVFPEDNQMLASLIREVLVELGVPRVGTAYADSAVDRMYETYQAPRSAYWVVAGGSGVWGGGGIAPLEGAERGICELQKMYFRSALRGKGWGDRLLTRALEEAVRLGFEKCYLETMPYMEAAQKLYQRHGFGYRDRPLGQTGHTSCTVWMEKELV</sequence>
<organism evidence="3 4">
    <name type="scientific">Robiginitalea marina</name>
    <dbReference type="NCBI Taxonomy" id="2954105"/>
    <lineage>
        <taxon>Bacteria</taxon>
        <taxon>Pseudomonadati</taxon>
        <taxon>Bacteroidota</taxon>
        <taxon>Flavobacteriia</taxon>
        <taxon>Flavobacteriales</taxon>
        <taxon>Flavobacteriaceae</taxon>
        <taxon>Robiginitalea</taxon>
    </lineage>
</organism>
<dbReference type="SUPFAM" id="SSF55729">
    <property type="entry name" value="Acyl-CoA N-acyltransferases (Nat)"/>
    <property type="match status" value="1"/>
</dbReference>
<evidence type="ECO:0000259" key="2">
    <source>
        <dbReference type="PROSITE" id="PS51186"/>
    </source>
</evidence>
<dbReference type="InterPro" id="IPR050769">
    <property type="entry name" value="NAT_camello-type"/>
</dbReference>
<evidence type="ECO:0000313" key="3">
    <source>
        <dbReference type="EMBL" id="MCO5723744.1"/>
    </source>
</evidence>